<keyword evidence="7 8" id="KW-0472">Membrane</keyword>
<evidence type="ECO:0000256" key="1">
    <source>
        <dbReference type="ARBA" id="ARBA00004651"/>
    </source>
</evidence>
<comment type="similarity">
    <text evidence="2">Belongs to the resistance-nodulation-cell division (RND) (TC 2.A.6) family.</text>
</comment>
<dbReference type="Gene3D" id="3.30.70.1430">
    <property type="entry name" value="Multidrug efflux transporter AcrB pore domain"/>
    <property type="match status" value="2"/>
</dbReference>
<organism evidence="9 10">
    <name type="scientific">Roseisolibacter agri</name>
    <dbReference type="NCBI Taxonomy" id="2014610"/>
    <lineage>
        <taxon>Bacteria</taxon>
        <taxon>Pseudomonadati</taxon>
        <taxon>Gemmatimonadota</taxon>
        <taxon>Gemmatimonadia</taxon>
        <taxon>Gemmatimonadales</taxon>
        <taxon>Gemmatimonadaceae</taxon>
        <taxon>Roseisolibacter</taxon>
    </lineage>
</organism>
<feature type="transmembrane region" description="Helical" evidence="8">
    <location>
        <begin position="993"/>
        <end position="1019"/>
    </location>
</feature>
<dbReference type="Proteomes" id="UP001161325">
    <property type="component" value="Unassembled WGS sequence"/>
</dbReference>
<dbReference type="NCBIfam" id="TIGR00914">
    <property type="entry name" value="2A0601"/>
    <property type="match status" value="1"/>
</dbReference>
<feature type="transmembrane region" description="Helical" evidence="8">
    <location>
        <begin position="388"/>
        <end position="409"/>
    </location>
</feature>
<dbReference type="Pfam" id="PF00873">
    <property type="entry name" value="ACR_tran"/>
    <property type="match status" value="1"/>
</dbReference>
<feature type="transmembrane region" description="Helical" evidence="8">
    <location>
        <begin position="469"/>
        <end position="495"/>
    </location>
</feature>
<feature type="transmembrane region" description="Helical" evidence="8">
    <location>
        <begin position="341"/>
        <end position="357"/>
    </location>
</feature>
<dbReference type="SUPFAM" id="SSF82714">
    <property type="entry name" value="Multidrug efflux transporter AcrB TolC docking domain, DN and DC subdomains"/>
    <property type="match status" value="2"/>
</dbReference>
<dbReference type="GO" id="GO:0042910">
    <property type="term" value="F:xenobiotic transmembrane transporter activity"/>
    <property type="evidence" value="ECO:0007669"/>
    <property type="project" value="TreeGrafter"/>
</dbReference>
<evidence type="ECO:0000313" key="10">
    <source>
        <dbReference type="Proteomes" id="UP001161325"/>
    </source>
</evidence>
<keyword evidence="6 8" id="KW-1133">Transmembrane helix</keyword>
<evidence type="ECO:0000256" key="3">
    <source>
        <dbReference type="ARBA" id="ARBA00022448"/>
    </source>
</evidence>
<feature type="transmembrane region" description="Helical" evidence="8">
    <location>
        <begin position="528"/>
        <end position="547"/>
    </location>
</feature>
<evidence type="ECO:0000256" key="5">
    <source>
        <dbReference type="ARBA" id="ARBA00022692"/>
    </source>
</evidence>
<proteinExistence type="inferred from homology"/>
<comment type="caution">
    <text evidence="9">The sequence shown here is derived from an EMBL/GenBank/DDBJ whole genome shotgun (WGS) entry which is preliminary data.</text>
</comment>
<evidence type="ECO:0000256" key="6">
    <source>
        <dbReference type="ARBA" id="ARBA00022989"/>
    </source>
</evidence>
<evidence type="ECO:0000256" key="4">
    <source>
        <dbReference type="ARBA" id="ARBA00022475"/>
    </source>
</evidence>
<feature type="transmembrane region" description="Helical" evidence="8">
    <location>
        <begin position="962"/>
        <end position="981"/>
    </location>
</feature>
<dbReference type="RefSeq" id="WP_284352602.1">
    <property type="nucleotide sequence ID" value="NZ_BRXS01000008.1"/>
</dbReference>
<evidence type="ECO:0000256" key="2">
    <source>
        <dbReference type="ARBA" id="ARBA00010942"/>
    </source>
</evidence>
<dbReference type="Gene3D" id="3.30.70.1320">
    <property type="entry name" value="Multidrug efflux transporter AcrB pore domain like"/>
    <property type="match status" value="1"/>
</dbReference>
<comment type="subcellular location">
    <subcellularLocation>
        <location evidence="1">Cell membrane</location>
        <topology evidence="1">Multi-pass membrane protein</topology>
    </subcellularLocation>
</comment>
<name>A0AA37QD79_9BACT</name>
<dbReference type="SUPFAM" id="SSF82693">
    <property type="entry name" value="Multidrug efflux transporter AcrB pore domain, PN1, PN2, PC1 and PC2 subdomains"/>
    <property type="match status" value="2"/>
</dbReference>
<keyword evidence="5 8" id="KW-0812">Transmembrane</keyword>
<dbReference type="Gene3D" id="3.30.2090.10">
    <property type="entry name" value="Multidrug efflux transporter AcrB TolC docking domain, DN and DC subdomains"/>
    <property type="match status" value="2"/>
</dbReference>
<keyword evidence="10" id="KW-1185">Reference proteome</keyword>
<dbReference type="SUPFAM" id="SSF82866">
    <property type="entry name" value="Multidrug efflux transporter AcrB transmembrane domain"/>
    <property type="match status" value="2"/>
</dbReference>
<dbReference type="AlphaFoldDB" id="A0AA37QD79"/>
<gene>
    <name evidence="9" type="ORF">rosag_47000</name>
</gene>
<dbReference type="GO" id="GO:0008324">
    <property type="term" value="F:monoatomic cation transmembrane transporter activity"/>
    <property type="evidence" value="ECO:0007669"/>
    <property type="project" value="InterPro"/>
</dbReference>
<dbReference type="Gene3D" id="3.30.70.1440">
    <property type="entry name" value="Multidrug efflux transporter AcrB pore domain"/>
    <property type="match status" value="1"/>
</dbReference>
<evidence type="ECO:0000256" key="7">
    <source>
        <dbReference type="ARBA" id="ARBA00023136"/>
    </source>
</evidence>
<feature type="transmembrane region" description="Helical" evidence="8">
    <location>
        <begin position="890"/>
        <end position="909"/>
    </location>
</feature>
<dbReference type="InterPro" id="IPR027463">
    <property type="entry name" value="AcrB_DN_DC_subdom"/>
</dbReference>
<dbReference type="EMBL" id="BRXS01000008">
    <property type="protein sequence ID" value="GLC28187.1"/>
    <property type="molecule type" value="Genomic_DNA"/>
</dbReference>
<dbReference type="PANTHER" id="PTHR32063:SF24">
    <property type="entry name" value="CATION EFFLUX SYSTEM (ACRB_ACRD_ACRF FAMILY)"/>
    <property type="match status" value="1"/>
</dbReference>
<feature type="transmembrane region" description="Helical" evidence="8">
    <location>
        <begin position="440"/>
        <end position="457"/>
    </location>
</feature>
<feature type="transmembrane region" description="Helical" evidence="8">
    <location>
        <begin position="364"/>
        <end position="382"/>
    </location>
</feature>
<evidence type="ECO:0000256" key="8">
    <source>
        <dbReference type="SAM" id="Phobius"/>
    </source>
</evidence>
<accession>A0AA37QD79</accession>
<feature type="transmembrane region" description="Helical" evidence="8">
    <location>
        <begin position="915"/>
        <end position="941"/>
    </location>
</feature>
<keyword evidence="4" id="KW-1003">Cell membrane</keyword>
<dbReference type="InterPro" id="IPR001036">
    <property type="entry name" value="Acrflvin-R"/>
</dbReference>
<dbReference type="InterPro" id="IPR004763">
    <property type="entry name" value="CusA-like"/>
</dbReference>
<reference evidence="9" key="1">
    <citation type="submission" date="2022-08" db="EMBL/GenBank/DDBJ databases">
        <title>Draft genome sequencing of Roseisolibacter agri AW1220.</title>
        <authorList>
            <person name="Tobiishi Y."/>
            <person name="Tonouchi A."/>
        </authorList>
    </citation>
    <scope>NUCLEOTIDE SEQUENCE</scope>
    <source>
        <strain evidence="9">AW1220</strain>
    </source>
</reference>
<keyword evidence="3" id="KW-0813">Transport</keyword>
<dbReference type="GO" id="GO:0005886">
    <property type="term" value="C:plasma membrane"/>
    <property type="evidence" value="ECO:0007669"/>
    <property type="project" value="UniProtKB-SubCell"/>
</dbReference>
<evidence type="ECO:0000313" key="9">
    <source>
        <dbReference type="EMBL" id="GLC28187.1"/>
    </source>
</evidence>
<protein>
    <submittedName>
        <fullName evidence="9">Cation transporter</fullName>
    </submittedName>
</protein>
<dbReference type="PANTHER" id="PTHR32063">
    <property type="match status" value="1"/>
</dbReference>
<sequence>MRRLISFVLQQRLLVLALTMLLVGVGVWSAMRLPIDAVPDVTNVQVQVNTNAPALSPVEVERQITLPVELAMFGLPRLEEIRSISKFGLSQVTVVFEEGTDIYFARQQVQERLQQAREEIPEGFGTPAMGPISSGLGEIFQYTITGRDTTRAAATELRTLQDWVVAPQLRGVPGVAEVNSFGGFEKQYQVLVRPDALVQYELTLQQVLDAVAANNTNAGGGYITRGAEQLVVRGVGQVQDLDAIRNVVVTSRGGAPVRVGDIADVVIGATIRQGAVTKDGRGEAVTGIVMMRMGSNSRTVVNGVKERFATVARSLPAGVRLTPFYDRTELVDRTIKTVEKNLVEGAVLVVVVLFVLLGNLRAALIVALAIPLSMLFAVSAMVKAGIAGSLMSLGAIDFGLVVDGSVVMVENSMRRLGHRKEGESFLHTVLESCAEVARPILFGVGIIIVVYLPILTLEGVEGKMFKPMALTVVFALVGSLLLTFLLTPVLIALLLRGKIEEKDVWLIRKAKRVYEPALEWTLAHGRRVLAVSGAFVVLALAAVPFLGTEFIPRLDEGSFAIQVLRLPSVSLEESVRQSSVMERRLRQAFPNEIADIVSKTGRAEIATDPMGVNISDVLVMLTPHDQWTRAADKADLERQMGEVLGKIPGLVFSFSQPIELRVNELIAGVRSDLAIKIYGDDLQELTRVGDQVVGAVSRLPGATGFKAQQLEGLPQLQVTVLPDQLARYGINAADVMRVVEAVGGAEATTVLEGQRRFALTVRFPESARQNRETIVGLLVNAPGGQRVPLGQLARVEEVQGPAEISHENGSRLLIVEGNVRGRDIGSFVADVRALFDDGTVKLPPGYRPEFGGQFENLERASRRLFLVVPLSLLLIFLLLFTTFNSVRQAALVFTGIPLATVGGIAALLLRGMPFSISAGVGFIALFGVAVLNGVVMVSYINELRQQGLPLDRAVREGGLTRLRPVLTTALVASLGFIPMAISTGAGAEVQQPLATVVIGGLVTSTLLTLLVLPLLYSLFEQRAAAREERAARRAVGAEPLAPTDTPVEAGV</sequence>
<dbReference type="Gene3D" id="1.20.1640.10">
    <property type="entry name" value="Multidrug efflux transporter AcrB transmembrane domain"/>
    <property type="match status" value="2"/>
</dbReference>
<dbReference type="PRINTS" id="PR00702">
    <property type="entry name" value="ACRIFLAVINRP"/>
</dbReference>
<feature type="transmembrane region" description="Helical" evidence="8">
    <location>
        <begin position="864"/>
        <end position="883"/>
    </location>
</feature>